<protein>
    <submittedName>
        <fullName evidence="1">Uncharacterized protein</fullName>
    </submittedName>
</protein>
<evidence type="ECO:0000313" key="2">
    <source>
        <dbReference type="Proteomes" id="UP000188320"/>
    </source>
</evidence>
<accession>A0A1R1PPG3</accession>
<dbReference type="AlphaFoldDB" id="A0A1R1PPG3"/>
<comment type="caution">
    <text evidence="1">The sequence shown here is derived from an EMBL/GenBank/DDBJ whole genome shotgun (WGS) entry which is preliminary data.</text>
</comment>
<evidence type="ECO:0000313" key="1">
    <source>
        <dbReference type="EMBL" id="OMH82772.1"/>
    </source>
</evidence>
<name>A0A1R1PPG3_ZANCU</name>
<gene>
    <name evidence="1" type="ORF">AX774_g3741</name>
</gene>
<dbReference type="EMBL" id="LSSK01000601">
    <property type="protein sequence ID" value="OMH82772.1"/>
    <property type="molecule type" value="Genomic_DNA"/>
</dbReference>
<keyword evidence="2" id="KW-1185">Reference proteome</keyword>
<proteinExistence type="predicted"/>
<organism evidence="1 2">
    <name type="scientific">Zancudomyces culisetae</name>
    <name type="common">Gut fungus</name>
    <name type="synonym">Smittium culisetae</name>
    <dbReference type="NCBI Taxonomy" id="1213189"/>
    <lineage>
        <taxon>Eukaryota</taxon>
        <taxon>Fungi</taxon>
        <taxon>Fungi incertae sedis</taxon>
        <taxon>Zoopagomycota</taxon>
        <taxon>Kickxellomycotina</taxon>
        <taxon>Harpellomycetes</taxon>
        <taxon>Harpellales</taxon>
        <taxon>Legeriomycetaceae</taxon>
        <taxon>Zancudomyces</taxon>
    </lineage>
</organism>
<dbReference type="Proteomes" id="UP000188320">
    <property type="component" value="Unassembled WGS sequence"/>
</dbReference>
<reference evidence="2" key="1">
    <citation type="submission" date="2017-01" db="EMBL/GenBank/DDBJ databases">
        <authorList>
            <person name="Wang Y."/>
            <person name="White M."/>
            <person name="Kvist S."/>
            <person name="Moncalvo J.-M."/>
        </authorList>
    </citation>
    <scope>NUCLEOTIDE SEQUENCE [LARGE SCALE GENOMIC DNA]</scope>
    <source>
        <strain evidence="2">COL-18-3</strain>
    </source>
</reference>
<sequence>MERDTVKKDDVLKKAETWNGKLAGKFLIVDEEDKEKPEGYDINRARRESGTAGVLLSSLPKNVRVRGRKSIDEGSYDPRRMNIDVEENGKIEFVGFY</sequence>